<dbReference type="InterPro" id="IPR007497">
    <property type="entry name" value="SIMPL/DUF541"/>
</dbReference>
<dbReference type="OrthoDB" id="9813144at2"/>
<dbReference type="EMBL" id="VZZK01000054">
    <property type="protein sequence ID" value="KAB1071565.1"/>
    <property type="molecule type" value="Genomic_DNA"/>
</dbReference>
<keyword evidence="1" id="KW-0732">Signal</keyword>
<keyword evidence="3" id="KW-1185">Reference proteome</keyword>
<evidence type="ECO:0000313" key="3">
    <source>
        <dbReference type="Proteomes" id="UP000474159"/>
    </source>
</evidence>
<dbReference type="AlphaFoldDB" id="A0A6L3SRI7"/>
<comment type="caution">
    <text evidence="2">The sequence shown here is derived from an EMBL/GenBank/DDBJ whole genome shotgun (WGS) entry which is preliminary data.</text>
</comment>
<gene>
    <name evidence="2" type="ORF">F6X53_29040</name>
</gene>
<dbReference type="Gene3D" id="3.30.70.2970">
    <property type="entry name" value="Protein of unknown function (DUF541), domain 2"/>
    <property type="match status" value="1"/>
</dbReference>
<dbReference type="RefSeq" id="WP_151004924.1">
    <property type="nucleotide sequence ID" value="NZ_VZZK01000054.1"/>
</dbReference>
<name>A0A6L3SRI7_9HYPH</name>
<feature type="chain" id="PRO_5026689780" evidence="1">
    <location>
        <begin position="25"/>
        <end position="249"/>
    </location>
</feature>
<accession>A0A6L3SRI7</accession>
<dbReference type="PANTHER" id="PTHR34387:SF1">
    <property type="entry name" value="PERIPLASMIC IMMUNOGENIC PROTEIN"/>
    <property type="match status" value="1"/>
</dbReference>
<evidence type="ECO:0000256" key="1">
    <source>
        <dbReference type="SAM" id="SignalP"/>
    </source>
</evidence>
<dbReference type="PANTHER" id="PTHR34387">
    <property type="entry name" value="SLR1258 PROTEIN"/>
    <property type="match status" value="1"/>
</dbReference>
<dbReference type="Gene3D" id="3.30.110.170">
    <property type="entry name" value="Protein of unknown function (DUF541), domain 1"/>
    <property type="match status" value="1"/>
</dbReference>
<dbReference type="GO" id="GO:0006974">
    <property type="term" value="P:DNA damage response"/>
    <property type="evidence" value="ECO:0007669"/>
    <property type="project" value="TreeGrafter"/>
</dbReference>
<organism evidence="2 3">
    <name type="scientific">Methylobacterium soli</name>
    <dbReference type="NCBI Taxonomy" id="553447"/>
    <lineage>
        <taxon>Bacteria</taxon>
        <taxon>Pseudomonadati</taxon>
        <taxon>Pseudomonadota</taxon>
        <taxon>Alphaproteobacteria</taxon>
        <taxon>Hyphomicrobiales</taxon>
        <taxon>Methylobacteriaceae</taxon>
        <taxon>Methylobacterium</taxon>
    </lineage>
</organism>
<sequence>MRTALRSGLIPGLLVALLSGPGRAEEAPAPARAAADGLIQVVGRARSESPPDFASVEIGIEAKGPSPAAALDATSEAARKVIALAAEFGVKETDLGTTAVTLQPVTRTIRQPDGTVTEKPDGYRAANQVRLRLADMGRLGDLMRRALDAGANRIDSVAFGLSDPDAAVSAVRVAAMKDASAQAARLAEAAGVRLGRVVSIQSPPRESPAPLLMAAPAPMPKGRGRTPVPLVAGTIEASAEVAASFAIAP</sequence>
<proteinExistence type="predicted"/>
<dbReference type="InterPro" id="IPR052022">
    <property type="entry name" value="26kDa_periplasmic_antigen"/>
</dbReference>
<dbReference type="Proteomes" id="UP000474159">
    <property type="component" value="Unassembled WGS sequence"/>
</dbReference>
<reference evidence="2 3" key="1">
    <citation type="submission" date="2019-09" db="EMBL/GenBank/DDBJ databases">
        <title>YIM 48816 draft genome.</title>
        <authorList>
            <person name="Jiang L."/>
        </authorList>
    </citation>
    <scope>NUCLEOTIDE SEQUENCE [LARGE SCALE GENOMIC DNA]</scope>
    <source>
        <strain evidence="2 3">YIM 48816</strain>
    </source>
</reference>
<protein>
    <submittedName>
        <fullName evidence="2">DUF541 domain-containing protein</fullName>
    </submittedName>
</protein>
<dbReference type="Pfam" id="PF04402">
    <property type="entry name" value="SIMPL"/>
    <property type="match status" value="1"/>
</dbReference>
<feature type="signal peptide" evidence="1">
    <location>
        <begin position="1"/>
        <end position="24"/>
    </location>
</feature>
<evidence type="ECO:0000313" key="2">
    <source>
        <dbReference type="EMBL" id="KAB1071565.1"/>
    </source>
</evidence>